<name>A0A1G7VV15_9MICO</name>
<dbReference type="SMART" id="SM00347">
    <property type="entry name" value="HTH_MARR"/>
    <property type="match status" value="1"/>
</dbReference>
<evidence type="ECO:0000259" key="4">
    <source>
        <dbReference type="PROSITE" id="PS50995"/>
    </source>
</evidence>
<dbReference type="Gene3D" id="1.10.10.10">
    <property type="entry name" value="Winged helix-like DNA-binding domain superfamily/Winged helix DNA-binding domain"/>
    <property type="match status" value="1"/>
</dbReference>
<dbReference type="SUPFAM" id="SSF46785">
    <property type="entry name" value="Winged helix' DNA-binding domain"/>
    <property type="match status" value="1"/>
</dbReference>
<keyword evidence="3" id="KW-0804">Transcription</keyword>
<dbReference type="Pfam" id="PF12802">
    <property type="entry name" value="MarR_2"/>
    <property type="match status" value="1"/>
</dbReference>
<dbReference type="STRING" id="370764.SAMN04489810_0851"/>
<dbReference type="InterPro" id="IPR036390">
    <property type="entry name" value="WH_DNA-bd_sf"/>
</dbReference>
<dbReference type="GO" id="GO:0006950">
    <property type="term" value="P:response to stress"/>
    <property type="evidence" value="ECO:0007669"/>
    <property type="project" value="TreeGrafter"/>
</dbReference>
<dbReference type="OrthoDB" id="3296622at2"/>
<keyword evidence="6" id="KW-1185">Reference proteome</keyword>
<dbReference type="RefSeq" id="WP_091486904.1">
    <property type="nucleotide sequence ID" value="NZ_LT629692.1"/>
</dbReference>
<dbReference type="InterPro" id="IPR039422">
    <property type="entry name" value="MarR/SlyA-like"/>
</dbReference>
<dbReference type="PROSITE" id="PS01117">
    <property type="entry name" value="HTH_MARR_1"/>
    <property type="match status" value="1"/>
</dbReference>
<dbReference type="AlphaFoldDB" id="A0A1G7VV15"/>
<evidence type="ECO:0000256" key="3">
    <source>
        <dbReference type="ARBA" id="ARBA00023163"/>
    </source>
</evidence>
<protein>
    <submittedName>
        <fullName evidence="5">DNA-binding transcriptional regulator, MarR family</fullName>
    </submittedName>
</protein>
<dbReference type="PANTHER" id="PTHR33164">
    <property type="entry name" value="TRANSCRIPTIONAL REGULATOR, MARR FAMILY"/>
    <property type="match status" value="1"/>
</dbReference>
<proteinExistence type="predicted"/>
<dbReference type="InterPro" id="IPR000835">
    <property type="entry name" value="HTH_MarR-typ"/>
</dbReference>
<dbReference type="Proteomes" id="UP000199009">
    <property type="component" value="Chromosome I"/>
</dbReference>
<sequence length="178" mass="19531">MAARGPLPVDPIAEAKRQWLAHGWDEAAPGMSVVTSIIRAQQLLLARIDAALKPFRLSFARYEMLRLLGFTREGRMPMASAIARLQVHPTSVTNTVDRLVRDGLIEREPHPADGRAAMLVLTASGRELVDRATDALNSDVFAAPGLSEQDTADLVRIIARFRKSSGDFTEPRPLPDPL</sequence>
<keyword evidence="1" id="KW-0805">Transcription regulation</keyword>
<evidence type="ECO:0000313" key="5">
    <source>
        <dbReference type="EMBL" id="SDG63613.1"/>
    </source>
</evidence>
<dbReference type="GO" id="GO:0003677">
    <property type="term" value="F:DNA binding"/>
    <property type="evidence" value="ECO:0007669"/>
    <property type="project" value="UniProtKB-KW"/>
</dbReference>
<dbReference type="PROSITE" id="PS50995">
    <property type="entry name" value="HTH_MARR_2"/>
    <property type="match status" value="1"/>
</dbReference>
<dbReference type="EMBL" id="LT629692">
    <property type="protein sequence ID" value="SDG63613.1"/>
    <property type="molecule type" value="Genomic_DNA"/>
</dbReference>
<accession>A0A1G7VV15</accession>
<feature type="domain" description="HTH marR-type" evidence="4">
    <location>
        <begin position="30"/>
        <end position="163"/>
    </location>
</feature>
<dbReference type="PANTHER" id="PTHR33164:SF101">
    <property type="entry name" value="TRANSCRIPTIONAL REPRESSOR MPRA"/>
    <property type="match status" value="1"/>
</dbReference>
<evidence type="ECO:0000256" key="2">
    <source>
        <dbReference type="ARBA" id="ARBA00023125"/>
    </source>
</evidence>
<dbReference type="InterPro" id="IPR023187">
    <property type="entry name" value="Tscrpt_reg_MarR-type_CS"/>
</dbReference>
<gene>
    <name evidence="5" type="ORF">SAMN04489810_0851</name>
</gene>
<organism evidence="5 6">
    <name type="scientific">Microbacterium pygmaeum</name>
    <dbReference type="NCBI Taxonomy" id="370764"/>
    <lineage>
        <taxon>Bacteria</taxon>
        <taxon>Bacillati</taxon>
        <taxon>Actinomycetota</taxon>
        <taxon>Actinomycetes</taxon>
        <taxon>Micrococcales</taxon>
        <taxon>Microbacteriaceae</taxon>
        <taxon>Microbacterium</taxon>
    </lineage>
</organism>
<reference evidence="5 6" key="1">
    <citation type="submission" date="2016-10" db="EMBL/GenBank/DDBJ databases">
        <authorList>
            <person name="de Groot N.N."/>
        </authorList>
    </citation>
    <scope>NUCLEOTIDE SEQUENCE [LARGE SCALE GENOMIC DNA]</scope>
    <source>
        <strain evidence="5 6">DSM 23142</strain>
    </source>
</reference>
<evidence type="ECO:0000256" key="1">
    <source>
        <dbReference type="ARBA" id="ARBA00023015"/>
    </source>
</evidence>
<evidence type="ECO:0000313" key="6">
    <source>
        <dbReference type="Proteomes" id="UP000199009"/>
    </source>
</evidence>
<dbReference type="InterPro" id="IPR036388">
    <property type="entry name" value="WH-like_DNA-bd_sf"/>
</dbReference>
<dbReference type="GO" id="GO:0003700">
    <property type="term" value="F:DNA-binding transcription factor activity"/>
    <property type="evidence" value="ECO:0007669"/>
    <property type="project" value="InterPro"/>
</dbReference>
<keyword evidence="2 5" id="KW-0238">DNA-binding</keyword>